<protein>
    <submittedName>
        <fullName evidence="2">Uncharacterized protein</fullName>
    </submittedName>
</protein>
<keyword evidence="3" id="KW-1185">Reference proteome</keyword>
<reference evidence="2" key="1">
    <citation type="submission" date="2018-03" db="EMBL/GenBank/DDBJ databases">
        <authorList>
            <person name="Guldener U."/>
        </authorList>
    </citation>
    <scope>NUCLEOTIDE SEQUENCE [LARGE SCALE GENOMIC DNA]</scope>
    <source>
        <strain evidence="2">ATCC34888</strain>
    </source>
</reference>
<evidence type="ECO:0000313" key="3">
    <source>
        <dbReference type="Proteomes" id="UP000325008"/>
    </source>
</evidence>
<name>A0A5C3FUX4_PSEA2</name>
<dbReference type="Proteomes" id="UP000325008">
    <property type="component" value="Unassembled WGS sequence"/>
</dbReference>
<feature type="compositionally biased region" description="Pro residues" evidence="1">
    <location>
        <begin position="59"/>
        <end position="72"/>
    </location>
</feature>
<sequence>MVAGVRRIGFGRAGSEVQDGRAAFQRPHRKQRYAINLSLSLSPLPLDSPASAPAVARLRPPPTPLPRPCPPVALPIADAHTASLTLRPETLSLSNSPRLSLCLPPHID</sequence>
<comment type="caution">
    <text evidence="2">The sequence shown here is derived from an EMBL/GenBank/DDBJ whole genome shotgun (WGS) entry which is preliminary data.</text>
</comment>
<proteinExistence type="predicted"/>
<dbReference type="EMBL" id="OOIQ01000017">
    <property type="protein sequence ID" value="SPO48102.1"/>
    <property type="molecule type" value="Genomic_DNA"/>
</dbReference>
<accession>A0A5C3FUX4</accession>
<evidence type="ECO:0000313" key="2">
    <source>
        <dbReference type="EMBL" id="SPO48102.1"/>
    </source>
</evidence>
<gene>
    <name evidence="2" type="ORF">PSANT_05790</name>
</gene>
<organism evidence="2 3">
    <name type="scientific">Pseudozyma antarctica</name>
    <name type="common">Yeast</name>
    <name type="synonym">Candida antarctica</name>
    <dbReference type="NCBI Taxonomy" id="84753"/>
    <lineage>
        <taxon>Eukaryota</taxon>
        <taxon>Fungi</taxon>
        <taxon>Dikarya</taxon>
        <taxon>Basidiomycota</taxon>
        <taxon>Ustilaginomycotina</taxon>
        <taxon>Ustilaginomycetes</taxon>
        <taxon>Ustilaginales</taxon>
        <taxon>Ustilaginaceae</taxon>
        <taxon>Moesziomyces</taxon>
    </lineage>
</organism>
<evidence type="ECO:0000256" key="1">
    <source>
        <dbReference type="SAM" id="MobiDB-lite"/>
    </source>
</evidence>
<feature type="region of interest" description="Disordered" evidence="1">
    <location>
        <begin position="52"/>
        <end position="72"/>
    </location>
</feature>
<dbReference type="AlphaFoldDB" id="A0A5C3FUX4"/>